<evidence type="ECO:0000256" key="1">
    <source>
        <dbReference type="SAM" id="Phobius"/>
    </source>
</evidence>
<feature type="signal peptide" evidence="2">
    <location>
        <begin position="1"/>
        <end position="20"/>
    </location>
</feature>
<evidence type="ECO:0000313" key="3">
    <source>
        <dbReference type="EMBL" id="RKO84430.1"/>
    </source>
</evidence>
<protein>
    <submittedName>
        <fullName evidence="3">Uncharacterized protein</fullName>
    </submittedName>
</protein>
<name>A0A4P9W1I2_9FUNG</name>
<feature type="non-terminal residue" evidence="3">
    <location>
        <position position="271"/>
    </location>
</feature>
<dbReference type="Proteomes" id="UP000269721">
    <property type="component" value="Unassembled WGS sequence"/>
</dbReference>
<dbReference type="AlphaFoldDB" id="A0A4P9W1I2"/>
<evidence type="ECO:0000256" key="2">
    <source>
        <dbReference type="SAM" id="SignalP"/>
    </source>
</evidence>
<keyword evidence="1" id="KW-0472">Membrane</keyword>
<sequence length="271" mass="29825">MSSDGVAKLLLDGILSSGLACLLGTVAQRLDGRAVSQIPLEQLEERQDRRPMRLSVANDAASNMKVECIGLDLHLENGGVSSTDQYPEYPQGAPVRVARPLWTSQVCRWNERAVPLCCVEECRCQHQKCGAASISSSLMAYSPFDGISVLRISYYFGFTAGDLAFLVVLLLSTSSQSSRTPKAGPRPTPKLWDGPHPVHAQQLDDHAARVLSIVGKIDLGLAAKTKSLEVFLGGREESEDRRGCSVQRKGWAAHRLQDSKEEKRWKVQRRK</sequence>
<feature type="transmembrane region" description="Helical" evidence="1">
    <location>
        <begin position="152"/>
        <end position="172"/>
    </location>
</feature>
<feature type="chain" id="PRO_5020354933" evidence="2">
    <location>
        <begin position="21"/>
        <end position="271"/>
    </location>
</feature>
<reference evidence="4" key="1">
    <citation type="journal article" date="2018" name="Nat. Microbiol.">
        <title>Leveraging single-cell genomics to expand the fungal tree of life.</title>
        <authorList>
            <person name="Ahrendt S.R."/>
            <person name="Quandt C.A."/>
            <person name="Ciobanu D."/>
            <person name="Clum A."/>
            <person name="Salamov A."/>
            <person name="Andreopoulos B."/>
            <person name="Cheng J.F."/>
            <person name="Woyke T."/>
            <person name="Pelin A."/>
            <person name="Henrissat B."/>
            <person name="Reynolds N.K."/>
            <person name="Benny G.L."/>
            <person name="Smith M.E."/>
            <person name="James T.Y."/>
            <person name="Grigoriev I.V."/>
        </authorList>
    </citation>
    <scope>NUCLEOTIDE SEQUENCE [LARGE SCALE GENOMIC DNA]</scope>
</reference>
<gene>
    <name evidence="3" type="ORF">BDK51DRAFT_30347</name>
</gene>
<evidence type="ECO:0000313" key="4">
    <source>
        <dbReference type="Proteomes" id="UP000269721"/>
    </source>
</evidence>
<keyword evidence="2" id="KW-0732">Signal</keyword>
<organism evidence="3 4">
    <name type="scientific">Blyttiomyces helicus</name>
    <dbReference type="NCBI Taxonomy" id="388810"/>
    <lineage>
        <taxon>Eukaryota</taxon>
        <taxon>Fungi</taxon>
        <taxon>Fungi incertae sedis</taxon>
        <taxon>Chytridiomycota</taxon>
        <taxon>Chytridiomycota incertae sedis</taxon>
        <taxon>Chytridiomycetes</taxon>
        <taxon>Chytridiomycetes incertae sedis</taxon>
        <taxon>Blyttiomyces</taxon>
    </lineage>
</organism>
<keyword evidence="1" id="KW-1133">Transmembrane helix</keyword>
<accession>A0A4P9W1I2</accession>
<keyword evidence="1" id="KW-0812">Transmembrane</keyword>
<proteinExistence type="predicted"/>
<keyword evidence="4" id="KW-1185">Reference proteome</keyword>
<dbReference type="EMBL" id="ML000110">
    <property type="protein sequence ID" value="RKO84430.1"/>
    <property type="molecule type" value="Genomic_DNA"/>
</dbReference>